<evidence type="ECO:0000256" key="5">
    <source>
        <dbReference type="ARBA" id="ARBA00023002"/>
    </source>
</evidence>
<dbReference type="Gene3D" id="1.10.540.10">
    <property type="entry name" value="Acyl-CoA dehydrogenase/oxidase, N-terminal domain"/>
    <property type="match status" value="1"/>
</dbReference>
<feature type="domain" description="Acyl-CoA dehydrogenase/oxidase N-terminal" evidence="7">
    <location>
        <begin position="6"/>
        <end position="103"/>
    </location>
</feature>
<keyword evidence="5" id="KW-0560">Oxidoreductase</keyword>
<keyword evidence="4" id="KW-0274">FAD</keyword>
<gene>
    <name evidence="8" type="ORF">A4X20_06435</name>
</gene>
<comment type="cofactor">
    <cofactor evidence="1">
        <name>FAD</name>
        <dbReference type="ChEBI" id="CHEBI:57692"/>
    </cofactor>
</comment>
<feature type="domain" description="Acyl-CoA dehydrogenase/oxidase C-terminal" evidence="6">
    <location>
        <begin position="197"/>
        <end position="328"/>
    </location>
</feature>
<evidence type="ECO:0000256" key="4">
    <source>
        <dbReference type="ARBA" id="ARBA00022827"/>
    </source>
</evidence>
<dbReference type="EMBL" id="LWCS01000032">
    <property type="protein sequence ID" value="OAN36820.1"/>
    <property type="molecule type" value="Genomic_DNA"/>
</dbReference>
<comment type="similarity">
    <text evidence="2">Belongs to the acyl-CoA dehydrogenase family.</text>
</comment>
<dbReference type="Gene3D" id="1.20.140.10">
    <property type="entry name" value="Butyryl-CoA Dehydrogenase, subunit A, domain 3"/>
    <property type="match status" value="1"/>
</dbReference>
<evidence type="ECO:0000256" key="2">
    <source>
        <dbReference type="ARBA" id="ARBA00009347"/>
    </source>
</evidence>
<accession>A0A178LS65</accession>
<evidence type="ECO:0000256" key="3">
    <source>
        <dbReference type="ARBA" id="ARBA00022630"/>
    </source>
</evidence>
<sequence>MDLSLSDEQRQLVESFAALYERQSSPERVRAAEPLGFDPKLWDALRDTGILDMAVGEHDGGWGATAADLALVAEQFGRAAASAPAIEAQVAARALASAGATELLTAALQGQRLITFVPRSASRVLTMVPGGAVADVVVAFVDERLLAVLIADGRRQVANLGTMPLADVSVGSDAVLLAEGATAARLYSDALDLWLTLTAAALAGAAAKAVAIAVEYAKQRHAFGTPIGSFQAVSHPLADSATAADGARLLALEAACAFEDEPGRVTELAAMAFAFAYESARDATRHSLHIHGGYGFGMECDIQLYYRRVRGWALVFGESNEALDRVADARYGAVRAARSCRPTMTVSSAPSAW</sequence>
<evidence type="ECO:0000259" key="6">
    <source>
        <dbReference type="Pfam" id="PF00441"/>
    </source>
</evidence>
<dbReference type="PANTHER" id="PTHR43884">
    <property type="entry name" value="ACYL-COA DEHYDROGENASE"/>
    <property type="match status" value="1"/>
</dbReference>
<dbReference type="Pfam" id="PF02771">
    <property type="entry name" value="Acyl-CoA_dh_N"/>
    <property type="match status" value="1"/>
</dbReference>
<organism evidence="8 9">
    <name type="scientific">Mycolicibacterium iranicum</name>
    <name type="common">Mycobacterium iranicum</name>
    <dbReference type="NCBI Taxonomy" id="912594"/>
    <lineage>
        <taxon>Bacteria</taxon>
        <taxon>Bacillati</taxon>
        <taxon>Actinomycetota</taxon>
        <taxon>Actinomycetes</taxon>
        <taxon>Mycobacteriales</taxon>
        <taxon>Mycobacteriaceae</taxon>
        <taxon>Mycolicibacterium</taxon>
    </lineage>
</organism>
<dbReference type="RefSeq" id="WP_064283024.1">
    <property type="nucleotide sequence ID" value="NZ_LWCS01000032.1"/>
</dbReference>
<dbReference type="InterPro" id="IPR037069">
    <property type="entry name" value="AcylCoA_DH/ox_N_sf"/>
</dbReference>
<comment type="caution">
    <text evidence="8">The sequence shown here is derived from an EMBL/GenBank/DDBJ whole genome shotgun (WGS) entry which is preliminary data.</text>
</comment>
<dbReference type="InterPro" id="IPR009075">
    <property type="entry name" value="AcylCo_DH/oxidase_C"/>
</dbReference>
<dbReference type="GO" id="GO:0003995">
    <property type="term" value="F:acyl-CoA dehydrogenase activity"/>
    <property type="evidence" value="ECO:0007669"/>
    <property type="project" value="TreeGrafter"/>
</dbReference>
<dbReference type="InterPro" id="IPR013786">
    <property type="entry name" value="AcylCoA_DH/ox_N"/>
</dbReference>
<keyword evidence="3" id="KW-0285">Flavoprotein</keyword>
<evidence type="ECO:0000256" key="1">
    <source>
        <dbReference type="ARBA" id="ARBA00001974"/>
    </source>
</evidence>
<dbReference type="AlphaFoldDB" id="A0A178LS65"/>
<dbReference type="InterPro" id="IPR036250">
    <property type="entry name" value="AcylCo_DH-like_C"/>
</dbReference>
<dbReference type="GO" id="GO:0050660">
    <property type="term" value="F:flavin adenine dinucleotide binding"/>
    <property type="evidence" value="ECO:0007669"/>
    <property type="project" value="InterPro"/>
</dbReference>
<dbReference type="InterPro" id="IPR009100">
    <property type="entry name" value="AcylCoA_DH/oxidase_NM_dom_sf"/>
</dbReference>
<evidence type="ECO:0000313" key="8">
    <source>
        <dbReference type="EMBL" id="OAN36820.1"/>
    </source>
</evidence>
<name>A0A178LS65_MYCIR</name>
<dbReference type="Proteomes" id="UP000078396">
    <property type="component" value="Unassembled WGS sequence"/>
</dbReference>
<dbReference type="SUPFAM" id="SSF56645">
    <property type="entry name" value="Acyl-CoA dehydrogenase NM domain-like"/>
    <property type="match status" value="1"/>
</dbReference>
<reference evidence="8 9" key="1">
    <citation type="submission" date="2016-04" db="EMBL/GenBank/DDBJ databases">
        <title>Draft Genome Sequences of Staphylococcus capitis Strain H36, S. capitis Strain H65, S. cohnii Strain H62, S. hominis Strain H69, Mycobacterium iranicum Strain H39, Plantibacter sp. Strain H53, Pseudomonas oryzihabitans Strain H72, and Microbacterium sp. Strain H83, isolated from residential settings.</title>
        <authorList>
            <person name="Lymperopoulou D."/>
            <person name="Adams R.I."/>
            <person name="Lindow S."/>
            <person name="Coil D.A."/>
            <person name="Jospin G."/>
            <person name="Eisen J.A."/>
        </authorList>
    </citation>
    <scope>NUCLEOTIDE SEQUENCE [LARGE SCALE GENOMIC DNA]</scope>
    <source>
        <strain evidence="8 9">H39</strain>
    </source>
</reference>
<protein>
    <submittedName>
        <fullName evidence="8">Acyl-CoA dehydrogenase</fullName>
    </submittedName>
</protein>
<dbReference type="SUPFAM" id="SSF47203">
    <property type="entry name" value="Acyl-CoA dehydrogenase C-terminal domain-like"/>
    <property type="match status" value="1"/>
</dbReference>
<evidence type="ECO:0000259" key="7">
    <source>
        <dbReference type="Pfam" id="PF02771"/>
    </source>
</evidence>
<dbReference type="Pfam" id="PF00441">
    <property type="entry name" value="Acyl-CoA_dh_1"/>
    <property type="match status" value="1"/>
</dbReference>
<proteinExistence type="inferred from homology"/>
<dbReference type="OrthoDB" id="7328575at2"/>
<evidence type="ECO:0000313" key="9">
    <source>
        <dbReference type="Proteomes" id="UP000078396"/>
    </source>
</evidence>
<dbReference type="PANTHER" id="PTHR43884:SF20">
    <property type="entry name" value="ACYL-COA DEHYDROGENASE FADE28"/>
    <property type="match status" value="1"/>
</dbReference>